<dbReference type="Pfam" id="PF13460">
    <property type="entry name" value="NAD_binding_10"/>
    <property type="match status" value="1"/>
</dbReference>
<dbReference type="Gene3D" id="3.40.50.720">
    <property type="entry name" value="NAD(P)-binding Rossmann-like Domain"/>
    <property type="match status" value="1"/>
</dbReference>
<dbReference type="Proteomes" id="UP000437748">
    <property type="component" value="Unassembled WGS sequence"/>
</dbReference>
<proteinExistence type="predicted"/>
<organism evidence="2 3">
    <name type="scientific">Silvanigrella paludirubra</name>
    <dbReference type="NCBI Taxonomy" id="2499159"/>
    <lineage>
        <taxon>Bacteria</taxon>
        <taxon>Pseudomonadati</taxon>
        <taxon>Bdellovibrionota</taxon>
        <taxon>Oligoflexia</taxon>
        <taxon>Silvanigrellales</taxon>
        <taxon>Silvanigrellaceae</taxon>
        <taxon>Silvanigrella</taxon>
    </lineage>
</organism>
<sequence length="462" mass="53473">MIMTKPRIAIAGASGFIGIYAIEELSKNFRIRALCRNLPTTNSLNSDVQWFSCDLFNLKEAEIAFQDCDYILYLIHSMTKGSRLTQSTFDDLDLIIADNVRRSALKNNIKHIIYLGGIIPEINYGISRHLKSRNEVEIVLTCSGIPLTCIRAGIIIGSGGSSFQIVYRLVKTLKIMTTPKWTKSLSQPVDVNDVIQFIKLCVGNKEVYNKVIDIHGTELISYNELIIKIATLMKLKRTLITLPFFNLGLSKLWLYIITGIDYYTISPLIDSLKYDLKANHSLYFNNYIPNPISLNDSLQRAIENEEKNEIKPRRKTFEENKVRTVQRLNLPMGWDSIRLGKEYINWLPKVFFTIIRSKVNNNIVRFTFLKINLLTFEFSDDRSSTDRQLFYIKGGLLVIKKDYPPARFEFRISPHEQSAIAAIHDYYPSLPWPIYRIFQASFHKMVMYLFNKHLIKIQNKKV</sequence>
<dbReference type="GO" id="GO:0004029">
    <property type="term" value="F:aldehyde dehydrogenase (NAD+) activity"/>
    <property type="evidence" value="ECO:0007669"/>
    <property type="project" value="TreeGrafter"/>
</dbReference>
<dbReference type="InterPro" id="IPR016040">
    <property type="entry name" value="NAD(P)-bd_dom"/>
</dbReference>
<protein>
    <submittedName>
        <fullName evidence="2">NAD(P)H-binding protein</fullName>
    </submittedName>
</protein>
<keyword evidence="3" id="KW-1185">Reference proteome</keyword>
<reference evidence="2 3" key="1">
    <citation type="submission" date="2019-10" db="EMBL/GenBank/DDBJ databases">
        <title>New species of Slilvanegrellaceae.</title>
        <authorList>
            <person name="Pitt A."/>
            <person name="Hahn M.W."/>
        </authorList>
    </citation>
    <scope>NUCLEOTIDE SEQUENCE [LARGE SCALE GENOMIC DNA]</scope>
    <source>
        <strain evidence="2 3">SP-Ram-0.45-NSY-1</strain>
    </source>
</reference>
<gene>
    <name evidence="2" type="ORF">GCL60_09485</name>
</gene>
<dbReference type="AlphaFoldDB" id="A0A6N6VU46"/>
<dbReference type="EMBL" id="WFLM01000003">
    <property type="protein sequence ID" value="KAB8039076.1"/>
    <property type="molecule type" value="Genomic_DNA"/>
</dbReference>
<accession>A0A6N6VU46</accession>
<evidence type="ECO:0000313" key="3">
    <source>
        <dbReference type="Proteomes" id="UP000437748"/>
    </source>
</evidence>
<comment type="caution">
    <text evidence="2">The sequence shown here is derived from an EMBL/GenBank/DDBJ whole genome shotgun (WGS) entry which is preliminary data.</text>
</comment>
<dbReference type="GO" id="GO:0005737">
    <property type="term" value="C:cytoplasm"/>
    <property type="evidence" value="ECO:0007669"/>
    <property type="project" value="TreeGrafter"/>
</dbReference>
<name>A0A6N6VU46_9BACT</name>
<feature type="domain" description="NAD(P)-binding" evidence="1">
    <location>
        <begin position="12"/>
        <end position="118"/>
    </location>
</feature>
<dbReference type="PANTHER" id="PTHR48079">
    <property type="entry name" value="PROTEIN YEEZ"/>
    <property type="match status" value="1"/>
</dbReference>
<evidence type="ECO:0000259" key="1">
    <source>
        <dbReference type="Pfam" id="PF13460"/>
    </source>
</evidence>
<dbReference type="SUPFAM" id="SSF51735">
    <property type="entry name" value="NAD(P)-binding Rossmann-fold domains"/>
    <property type="match status" value="1"/>
</dbReference>
<evidence type="ECO:0000313" key="2">
    <source>
        <dbReference type="EMBL" id="KAB8039076.1"/>
    </source>
</evidence>
<dbReference type="InterPro" id="IPR051783">
    <property type="entry name" value="NAD(P)-dependent_oxidoreduct"/>
</dbReference>
<dbReference type="PANTHER" id="PTHR48079:SF6">
    <property type="entry name" value="NAD(P)-BINDING DOMAIN-CONTAINING PROTEIN-RELATED"/>
    <property type="match status" value="1"/>
</dbReference>
<dbReference type="InterPro" id="IPR036291">
    <property type="entry name" value="NAD(P)-bd_dom_sf"/>
</dbReference>